<reference evidence="2" key="1">
    <citation type="submission" date="2017-02" db="UniProtKB">
        <authorList>
            <consortium name="WormBaseParasite"/>
        </authorList>
    </citation>
    <scope>IDENTIFICATION</scope>
</reference>
<evidence type="ECO:0000313" key="1">
    <source>
        <dbReference type="Proteomes" id="UP000036681"/>
    </source>
</evidence>
<dbReference type="AlphaFoldDB" id="A0A0M3HM74"/>
<proteinExistence type="predicted"/>
<evidence type="ECO:0000313" key="2">
    <source>
        <dbReference type="WBParaSite" id="ALUE_0000261901-mRNA-1"/>
    </source>
</evidence>
<keyword evidence="1" id="KW-1185">Reference proteome</keyword>
<protein>
    <submittedName>
        <fullName evidence="2">Uncharacterized protein</fullName>
    </submittedName>
</protein>
<accession>A0A0M3HM74</accession>
<dbReference type="Proteomes" id="UP000036681">
    <property type="component" value="Unplaced"/>
</dbReference>
<dbReference type="WBParaSite" id="ALUE_0000261901-mRNA-1">
    <property type="protein sequence ID" value="ALUE_0000261901-mRNA-1"/>
    <property type="gene ID" value="ALUE_0000261901"/>
</dbReference>
<organism evidence="1 2">
    <name type="scientific">Ascaris lumbricoides</name>
    <name type="common">Giant roundworm</name>
    <dbReference type="NCBI Taxonomy" id="6252"/>
    <lineage>
        <taxon>Eukaryota</taxon>
        <taxon>Metazoa</taxon>
        <taxon>Ecdysozoa</taxon>
        <taxon>Nematoda</taxon>
        <taxon>Chromadorea</taxon>
        <taxon>Rhabditida</taxon>
        <taxon>Spirurina</taxon>
        <taxon>Ascaridomorpha</taxon>
        <taxon>Ascaridoidea</taxon>
        <taxon>Ascarididae</taxon>
        <taxon>Ascaris</taxon>
    </lineage>
</organism>
<sequence>MPMHTSCFVSNYQNKLKRRRTRPSAIVTSLRDHGTRSGMRPIILREAVQKELALYFQTENLNIYLISPVDQWILDLNVQSDEYFQTRYSLCFHLSLPL</sequence>
<name>A0A0M3HM74_ASCLU</name>